<evidence type="ECO:0000256" key="1">
    <source>
        <dbReference type="SAM" id="MobiDB-lite"/>
    </source>
</evidence>
<keyword evidence="3" id="KW-1185">Reference proteome</keyword>
<name>A0A4C2A6H5_EUMVA</name>
<dbReference type="AlphaFoldDB" id="A0A4C2A6H5"/>
<protein>
    <submittedName>
        <fullName evidence="2">Uncharacterized protein</fullName>
    </submittedName>
</protein>
<gene>
    <name evidence="2" type="ORF">EVAR_9480_1</name>
</gene>
<evidence type="ECO:0000313" key="2">
    <source>
        <dbReference type="EMBL" id="GBP94595.1"/>
    </source>
</evidence>
<dbReference type="EMBL" id="BGZK01002524">
    <property type="protein sequence ID" value="GBP94595.1"/>
    <property type="molecule type" value="Genomic_DNA"/>
</dbReference>
<evidence type="ECO:0000313" key="3">
    <source>
        <dbReference type="Proteomes" id="UP000299102"/>
    </source>
</evidence>
<accession>A0A4C2A6H5</accession>
<organism evidence="2 3">
    <name type="scientific">Eumeta variegata</name>
    <name type="common">Bagworm moth</name>
    <name type="synonym">Eumeta japonica</name>
    <dbReference type="NCBI Taxonomy" id="151549"/>
    <lineage>
        <taxon>Eukaryota</taxon>
        <taxon>Metazoa</taxon>
        <taxon>Ecdysozoa</taxon>
        <taxon>Arthropoda</taxon>
        <taxon>Hexapoda</taxon>
        <taxon>Insecta</taxon>
        <taxon>Pterygota</taxon>
        <taxon>Neoptera</taxon>
        <taxon>Endopterygota</taxon>
        <taxon>Lepidoptera</taxon>
        <taxon>Glossata</taxon>
        <taxon>Ditrysia</taxon>
        <taxon>Tineoidea</taxon>
        <taxon>Psychidae</taxon>
        <taxon>Oiketicinae</taxon>
        <taxon>Eumeta</taxon>
    </lineage>
</organism>
<feature type="region of interest" description="Disordered" evidence="1">
    <location>
        <begin position="1"/>
        <end position="41"/>
    </location>
</feature>
<comment type="caution">
    <text evidence="2">The sequence shown here is derived from an EMBL/GenBank/DDBJ whole genome shotgun (WGS) entry which is preliminary data.</text>
</comment>
<dbReference type="Proteomes" id="UP000299102">
    <property type="component" value="Unassembled WGS sequence"/>
</dbReference>
<proteinExistence type="predicted"/>
<reference evidence="2 3" key="1">
    <citation type="journal article" date="2019" name="Commun. Biol.">
        <title>The bagworm genome reveals a unique fibroin gene that provides high tensile strength.</title>
        <authorList>
            <person name="Kono N."/>
            <person name="Nakamura H."/>
            <person name="Ohtoshi R."/>
            <person name="Tomita M."/>
            <person name="Numata K."/>
            <person name="Arakawa K."/>
        </authorList>
    </citation>
    <scope>NUCLEOTIDE SEQUENCE [LARGE SCALE GENOMIC DNA]</scope>
</reference>
<feature type="compositionally biased region" description="Basic and acidic residues" evidence="1">
    <location>
        <begin position="12"/>
        <end position="41"/>
    </location>
</feature>
<sequence length="67" mass="7391">MLAVGPHSADNGLRRCRDERRTSPRVHITDDGHPSDESERCEEKHILGIIKISGESSISQHTASGEQ</sequence>